<keyword evidence="5" id="KW-0408">Iron</keyword>
<evidence type="ECO:0000256" key="7">
    <source>
        <dbReference type="SAM" id="Phobius"/>
    </source>
</evidence>
<dbReference type="GO" id="GO:0046872">
    <property type="term" value="F:metal ion binding"/>
    <property type="evidence" value="ECO:0007669"/>
    <property type="project" value="UniProtKB-KW"/>
</dbReference>
<feature type="transmembrane region" description="Helical" evidence="7">
    <location>
        <begin position="155"/>
        <end position="178"/>
    </location>
</feature>
<dbReference type="AlphaFoldDB" id="A0A1C4CUD8"/>
<dbReference type="Gene3D" id="3.30.70.20">
    <property type="match status" value="1"/>
</dbReference>
<evidence type="ECO:0000256" key="3">
    <source>
        <dbReference type="ARBA" id="ARBA00022723"/>
    </source>
</evidence>
<evidence type="ECO:0000313" key="10">
    <source>
        <dbReference type="Proteomes" id="UP000242818"/>
    </source>
</evidence>
<keyword evidence="4" id="KW-0249">Electron transport</keyword>
<dbReference type="Gene3D" id="2.60.40.10">
    <property type="entry name" value="Immunoglobulins"/>
    <property type="match status" value="1"/>
</dbReference>
<dbReference type="InterPro" id="IPR014116">
    <property type="entry name" value="Cyt_c_oxidase_cbb3_FixG"/>
</dbReference>
<dbReference type="STRING" id="1335309.GA0116948_104303"/>
<dbReference type="OrthoDB" id="9811700at2"/>
<evidence type="ECO:0000313" key="9">
    <source>
        <dbReference type="EMBL" id="SCC22690.1"/>
    </source>
</evidence>
<dbReference type="Pfam" id="PF13746">
    <property type="entry name" value="Fer4_18"/>
    <property type="match status" value="1"/>
</dbReference>
<dbReference type="PROSITE" id="PS51379">
    <property type="entry name" value="4FE4S_FER_2"/>
    <property type="match status" value="1"/>
</dbReference>
<reference evidence="9 10" key="1">
    <citation type="submission" date="2016-08" db="EMBL/GenBank/DDBJ databases">
        <authorList>
            <person name="Seilhamer J.J."/>
        </authorList>
    </citation>
    <scope>NUCLEOTIDE SEQUENCE [LARGE SCALE GENOMIC DNA]</scope>
    <source>
        <strain evidence="9 10">A37T2</strain>
    </source>
</reference>
<keyword evidence="7" id="KW-0472">Membrane</keyword>
<name>A0A1C4CUD8_9BACT</name>
<dbReference type="GO" id="GO:0005886">
    <property type="term" value="C:plasma membrane"/>
    <property type="evidence" value="ECO:0007669"/>
    <property type="project" value="TreeGrafter"/>
</dbReference>
<sequence length="460" mass="52219">MESFRDHLATMDEQGKRKWIFAQQPKGRFYRYRKTLSYVYFLIFLGLPFIQVHGQPFLMINIPAGRFILFGKIFWPQDFFVLGLLMITFIFFIILFTAAFGRLFCGWVCPQTNFMELLFRRVEYWIAGNANEQRTLRAQPWTARKIKVMIFKHTVFFWLSFIIANFFLAYIIGLPALWKIVTAPLSDHLGGFLAILLFSAVFYGVYAFFREQVCTVVCPYGRLQGVLQDKNSLIVAYNYKRGEPRHKPAKTAASHFGDCIDCLQCVKVCPTGIDIRNGLQMECVGCTACIDACDHVMEKIGKPTKLISYASEYGIAENAPLRYTPRMKTYTLLCLLILCLDSFLLLSRKAVDTTIMRTPGLLYQERGTDSVSNLYNLTAVNKTTQNVPLTIRVESPAGGQVQMIGKPAVLVKAETQGAGTFFIVLPARIIRQQKTMVRLGMYANGKKIGTQTTAFIGPVQ</sequence>
<dbReference type="InterPro" id="IPR017900">
    <property type="entry name" value="4Fe4S_Fe_S_CS"/>
</dbReference>
<keyword evidence="7" id="KW-0812">Transmembrane</keyword>
<feature type="domain" description="4Fe-4S ferredoxin-type" evidence="8">
    <location>
        <begin position="250"/>
        <end position="278"/>
    </location>
</feature>
<dbReference type="EMBL" id="FMAR01000004">
    <property type="protein sequence ID" value="SCC22690.1"/>
    <property type="molecule type" value="Genomic_DNA"/>
</dbReference>
<dbReference type="InterPro" id="IPR017896">
    <property type="entry name" value="4Fe4S_Fe-S-bd"/>
</dbReference>
<dbReference type="Proteomes" id="UP000242818">
    <property type="component" value="Unassembled WGS sequence"/>
</dbReference>
<dbReference type="PROSITE" id="PS00198">
    <property type="entry name" value="4FE4S_FER_1"/>
    <property type="match status" value="1"/>
</dbReference>
<evidence type="ECO:0000259" key="8">
    <source>
        <dbReference type="PROSITE" id="PS51379"/>
    </source>
</evidence>
<dbReference type="RefSeq" id="WP_089711052.1">
    <property type="nucleotide sequence ID" value="NZ_FMAR01000004.1"/>
</dbReference>
<protein>
    <submittedName>
        <fullName evidence="9">Cytochrome c oxidase accessory protein FixG</fullName>
    </submittedName>
</protein>
<feature type="transmembrane region" description="Helical" evidence="7">
    <location>
        <begin position="190"/>
        <end position="209"/>
    </location>
</feature>
<evidence type="ECO:0000256" key="2">
    <source>
        <dbReference type="ARBA" id="ARBA00022485"/>
    </source>
</evidence>
<organism evidence="9 10">
    <name type="scientific">Chitinophaga costaii</name>
    <dbReference type="NCBI Taxonomy" id="1335309"/>
    <lineage>
        <taxon>Bacteria</taxon>
        <taxon>Pseudomonadati</taxon>
        <taxon>Bacteroidota</taxon>
        <taxon>Chitinophagia</taxon>
        <taxon>Chitinophagales</taxon>
        <taxon>Chitinophagaceae</taxon>
        <taxon>Chitinophaga</taxon>
    </lineage>
</organism>
<dbReference type="Pfam" id="PF11614">
    <property type="entry name" value="FixG_C"/>
    <property type="match status" value="1"/>
</dbReference>
<dbReference type="PANTHER" id="PTHR30176">
    <property type="entry name" value="FERREDOXIN-TYPE PROTEIN NAPH"/>
    <property type="match status" value="1"/>
</dbReference>
<evidence type="ECO:0000256" key="5">
    <source>
        <dbReference type="ARBA" id="ARBA00023004"/>
    </source>
</evidence>
<evidence type="ECO:0000256" key="4">
    <source>
        <dbReference type="ARBA" id="ARBA00022982"/>
    </source>
</evidence>
<keyword evidence="10" id="KW-1185">Reference proteome</keyword>
<dbReference type="NCBIfam" id="TIGR02745">
    <property type="entry name" value="ccoG_rdxA_fixG"/>
    <property type="match status" value="1"/>
</dbReference>
<keyword evidence="7" id="KW-1133">Transmembrane helix</keyword>
<keyword evidence="6" id="KW-0411">Iron-sulfur</keyword>
<dbReference type="GO" id="GO:0051539">
    <property type="term" value="F:4 iron, 4 sulfur cluster binding"/>
    <property type="evidence" value="ECO:0007669"/>
    <property type="project" value="UniProtKB-KW"/>
</dbReference>
<dbReference type="Pfam" id="PF12801">
    <property type="entry name" value="Fer4_5"/>
    <property type="match status" value="1"/>
</dbReference>
<feature type="transmembrane region" description="Helical" evidence="7">
    <location>
        <begin position="79"/>
        <end position="105"/>
    </location>
</feature>
<dbReference type="InterPro" id="IPR051684">
    <property type="entry name" value="Electron_Trans/Redox"/>
</dbReference>
<accession>A0A1C4CUD8</accession>
<feature type="transmembrane region" description="Helical" evidence="7">
    <location>
        <begin position="330"/>
        <end position="347"/>
    </location>
</feature>
<dbReference type="InterPro" id="IPR013783">
    <property type="entry name" value="Ig-like_fold"/>
</dbReference>
<keyword evidence="2" id="KW-0004">4Fe-4S</keyword>
<gene>
    <name evidence="9" type="ORF">GA0116948_104303</name>
</gene>
<dbReference type="SUPFAM" id="SSF54862">
    <property type="entry name" value="4Fe-4S ferredoxins"/>
    <property type="match status" value="1"/>
</dbReference>
<evidence type="ECO:0000256" key="1">
    <source>
        <dbReference type="ARBA" id="ARBA00022448"/>
    </source>
</evidence>
<evidence type="ECO:0000256" key="6">
    <source>
        <dbReference type="ARBA" id="ARBA00023014"/>
    </source>
</evidence>
<dbReference type="InterPro" id="IPR032879">
    <property type="entry name" value="FixG_C"/>
</dbReference>
<keyword evidence="1" id="KW-0813">Transport</keyword>
<keyword evidence="3" id="KW-0479">Metal-binding</keyword>
<feature type="transmembrane region" description="Helical" evidence="7">
    <location>
        <begin position="38"/>
        <end position="59"/>
    </location>
</feature>
<proteinExistence type="predicted"/>
<dbReference type="PANTHER" id="PTHR30176:SF3">
    <property type="entry name" value="FERREDOXIN-TYPE PROTEIN NAPH"/>
    <property type="match status" value="1"/>
</dbReference>